<protein>
    <submittedName>
        <fullName evidence="1">BLTX734</fullName>
    </submittedName>
</protein>
<proteinExistence type="evidence at transcript level"/>
<evidence type="ECO:0000313" key="1">
    <source>
        <dbReference type="EMBL" id="AII98071.1"/>
    </source>
</evidence>
<name>A0A076KUQ3_NEPPI</name>
<organism evidence="1">
    <name type="scientific">Nephila pilipes</name>
    <name type="common">Giant wood spider</name>
    <name type="synonym">Nephila maculata</name>
    <dbReference type="NCBI Taxonomy" id="299642"/>
    <lineage>
        <taxon>Eukaryota</taxon>
        <taxon>Metazoa</taxon>
        <taxon>Ecdysozoa</taxon>
        <taxon>Arthropoda</taxon>
        <taxon>Chelicerata</taxon>
        <taxon>Arachnida</taxon>
        <taxon>Araneae</taxon>
        <taxon>Araneomorphae</taxon>
        <taxon>Entelegynae</taxon>
        <taxon>Araneoidea</taxon>
        <taxon>Nephilidae</taxon>
        <taxon>Nephila</taxon>
    </lineage>
</organism>
<reference evidence="1" key="1">
    <citation type="submission" date="2013-07" db="EMBL/GenBank/DDBJ databases">
        <title>Nephila pilipes venom gland.</title>
        <authorList>
            <person name="Huo L.J."/>
        </authorList>
    </citation>
    <scope>NUCLEOTIDE SEQUENCE</scope>
    <source>
        <tissue evidence="1">Venom gland</tissue>
    </source>
</reference>
<sequence>MIMQNCMLTI</sequence>
<accession>A0A076KUQ3</accession>
<dbReference type="EMBL" id="KF433750">
    <property type="protein sequence ID" value="AII98071.1"/>
    <property type="molecule type" value="mRNA"/>
</dbReference>